<sequence>MSMSVGGRASFPHAFALGGDRDLAASQEGFSPLRLLRAACTPANLLVCAVVAFGWFALIGWTGAGPDGWQARLCADLDLQPRACAAVQLTGEAGHTASASVVGTAS</sequence>
<gene>
    <name evidence="2" type="ORF">MPPM_0508</name>
</gene>
<dbReference type="RefSeq" id="WP_096487678.1">
    <property type="nucleotide sequence ID" value="NZ_AP014809.1"/>
</dbReference>
<keyword evidence="1" id="KW-0812">Transmembrane</keyword>
<evidence type="ECO:0000313" key="3">
    <source>
        <dbReference type="Proteomes" id="UP000218288"/>
    </source>
</evidence>
<reference evidence="2 3" key="1">
    <citation type="journal article" date="2016" name="Genome Announc.">
        <title>Complete Genome Sequence of Methylobacterium populi P-1M, Isolated from Pink-Pigmented Household Biofilm.</title>
        <authorList>
            <person name="Morohoshi T."/>
            <person name="Ikeda T."/>
        </authorList>
    </citation>
    <scope>NUCLEOTIDE SEQUENCE [LARGE SCALE GENOMIC DNA]</scope>
    <source>
        <strain evidence="2 3">P-1M</strain>
    </source>
</reference>
<keyword evidence="1" id="KW-0472">Membrane</keyword>
<keyword evidence="1" id="KW-1133">Transmembrane helix</keyword>
<organism evidence="2 3">
    <name type="scientific">Methylorubrum populi</name>
    <dbReference type="NCBI Taxonomy" id="223967"/>
    <lineage>
        <taxon>Bacteria</taxon>
        <taxon>Pseudomonadati</taxon>
        <taxon>Pseudomonadota</taxon>
        <taxon>Alphaproteobacteria</taxon>
        <taxon>Hyphomicrobiales</taxon>
        <taxon>Methylobacteriaceae</taxon>
        <taxon>Methylorubrum</taxon>
    </lineage>
</organism>
<feature type="transmembrane region" description="Helical" evidence="1">
    <location>
        <begin position="43"/>
        <end position="63"/>
    </location>
</feature>
<name>A0A160PBB8_9HYPH</name>
<evidence type="ECO:0000256" key="1">
    <source>
        <dbReference type="SAM" id="Phobius"/>
    </source>
</evidence>
<evidence type="ECO:0000313" key="2">
    <source>
        <dbReference type="EMBL" id="BAU89113.1"/>
    </source>
</evidence>
<accession>A0A160PBB8</accession>
<protein>
    <submittedName>
        <fullName evidence="2">Uncharacterized protein</fullName>
    </submittedName>
</protein>
<dbReference type="Proteomes" id="UP000218288">
    <property type="component" value="Chromosome"/>
</dbReference>
<dbReference type="OrthoDB" id="8004832at2"/>
<proteinExistence type="predicted"/>
<dbReference type="AlphaFoldDB" id="A0A160PBB8"/>
<dbReference type="EMBL" id="AP014809">
    <property type="protein sequence ID" value="BAU89113.1"/>
    <property type="molecule type" value="Genomic_DNA"/>
</dbReference>